<comment type="caution">
    <text evidence="14">The sequence shown here is derived from an EMBL/GenBank/DDBJ whole genome shotgun (WGS) entry which is preliminary data.</text>
</comment>
<organism evidence="14">
    <name type="scientific">Talaromyces marneffei PM1</name>
    <dbReference type="NCBI Taxonomy" id="1077442"/>
    <lineage>
        <taxon>Eukaryota</taxon>
        <taxon>Fungi</taxon>
        <taxon>Dikarya</taxon>
        <taxon>Ascomycota</taxon>
        <taxon>Pezizomycotina</taxon>
        <taxon>Eurotiomycetes</taxon>
        <taxon>Eurotiomycetidae</taxon>
        <taxon>Eurotiales</taxon>
        <taxon>Trichocomaceae</taxon>
        <taxon>Talaromyces</taxon>
        <taxon>Talaromyces sect. Talaromyces</taxon>
    </lineage>
</organism>
<name>A0A093VLA8_TALMA</name>
<evidence type="ECO:0000256" key="7">
    <source>
        <dbReference type="ARBA" id="ARBA00022927"/>
    </source>
</evidence>
<dbReference type="HOGENOM" id="CLU_086803_0_0_1"/>
<keyword evidence="6 12" id="KW-0931">ER-Golgi transport</keyword>
<accession>A0A093VLA8</accession>
<evidence type="ECO:0000313" key="14">
    <source>
        <dbReference type="EMBL" id="KFX53342.1"/>
    </source>
</evidence>
<comment type="function">
    <text evidence="11">The coatomer is a cytosolic protein complex that binds to dilysine motifs and reversibly associates with Golgi non-clathrin-coated vesicles, which further mediate biosynthetic protein transport from the ER, via the Golgi up to the trans Golgi network. Coatomer complex is required for budding from Golgi membranes, and is essential for the retrograde Golgi-to-ER transport of dilysine-tagged proteins. The zeta subunit may be involved in regulating the coat assembly and, hence, the rate of biosynthetic protein transport due to its association-dissociation properties with the coatomer complex.</text>
</comment>
<evidence type="ECO:0000256" key="1">
    <source>
        <dbReference type="ARBA" id="ARBA00004255"/>
    </source>
</evidence>
<feature type="domain" description="AP complex mu/sigma subunit" evidence="13">
    <location>
        <begin position="51"/>
        <end position="164"/>
    </location>
</feature>
<dbReference type="Gene3D" id="3.30.450.60">
    <property type="match status" value="1"/>
</dbReference>
<keyword evidence="9 12" id="KW-0472">Membrane</keyword>
<sequence length="202" mass="22325">MPGSLSLFTVNAVLIMSTDDSSRIFAKYYSPPHPPAGVPATSTDYPGANPYPTVKEQKNFESGLMEKTNKQTNDVILYDNRVVVFKLENDVMMYVVGSADENEVLLYNVVVALRDALGILFKGATDKRTIIENYDLVSLAIDEIIDDGIILETDPVLIASRVSRAPTADAPNMKNIDLSEQGLLNAWEFGRRKLAEQLRQGL</sequence>
<dbReference type="EMBL" id="JPOX01000001">
    <property type="protein sequence ID" value="KFX53342.1"/>
    <property type="molecule type" value="Genomic_DNA"/>
</dbReference>
<keyword evidence="4 12" id="KW-0813">Transport</keyword>
<proteinExistence type="inferred from homology"/>
<keyword evidence="8 12" id="KW-0333">Golgi apparatus</keyword>
<gene>
    <name evidence="14" type="ORF">GQ26_0011860</name>
</gene>
<dbReference type="GO" id="GO:0000139">
    <property type="term" value="C:Golgi membrane"/>
    <property type="evidence" value="ECO:0007669"/>
    <property type="project" value="UniProtKB-SubCell"/>
</dbReference>
<evidence type="ECO:0000256" key="8">
    <source>
        <dbReference type="ARBA" id="ARBA00023034"/>
    </source>
</evidence>
<dbReference type="SUPFAM" id="SSF64356">
    <property type="entry name" value="SNARE-like"/>
    <property type="match status" value="1"/>
</dbReference>
<evidence type="ECO:0000256" key="4">
    <source>
        <dbReference type="ARBA" id="ARBA00022448"/>
    </source>
</evidence>
<dbReference type="GO" id="GO:0006890">
    <property type="term" value="P:retrograde vesicle-mediated transport, Golgi to endoplasmic reticulum"/>
    <property type="evidence" value="ECO:0007669"/>
    <property type="project" value="UniProtKB-UniRule"/>
</dbReference>
<dbReference type="InterPro" id="IPR039652">
    <property type="entry name" value="Coatomer_zeta"/>
</dbReference>
<dbReference type="GO" id="GO:0006886">
    <property type="term" value="P:intracellular protein transport"/>
    <property type="evidence" value="ECO:0007669"/>
    <property type="project" value="TreeGrafter"/>
</dbReference>
<comment type="subcellular location">
    <subcellularLocation>
        <location evidence="12">Cytoplasm</location>
    </subcellularLocation>
    <subcellularLocation>
        <location evidence="1 12">Golgi apparatus membrane</location>
        <topology evidence="1 12">Peripheral membrane protein</topology>
        <orientation evidence="1 12">Cytoplasmic side</orientation>
    </subcellularLocation>
    <subcellularLocation>
        <location evidence="12">Cytoplasmic vesicle</location>
        <location evidence="12">COPI-coated vesicle membrane</location>
        <topology evidence="12">Peripheral membrane protein</topology>
        <orientation evidence="12">Cytoplasmic side</orientation>
    </subcellularLocation>
</comment>
<reference evidence="14" key="1">
    <citation type="journal article" date="2014" name="PLoS Genet.">
        <title>Signature Gene Expression Reveals Novel Clues to the Molecular Mechanisms of Dimorphic Transition in Penicillium marneffei.</title>
        <authorList>
            <person name="Yang E."/>
            <person name="Wang G."/>
            <person name="Cai J."/>
            <person name="Woo P.C."/>
            <person name="Lau S.K."/>
            <person name="Yuen K.-Y."/>
            <person name="Chow W.-N."/>
            <person name="Lin X."/>
        </authorList>
    </citation>
    <scope>NUCLEOTIDE SEQUENCE [LARGE SCALE GENOMIC DNA]</scope>
    <source>
        <strain evidence="14">PM1</strain>
    </source>
</reference>
<dbReference type="Pfam" id="PF01217">
    <property type="entry name" value="Clat_adaptor_s"/>
    <property type="match status" value="1"/>
</dbReference>
<comment type="subunit">
    <text evidence="3 12">Oligomeric complex that consists of at least the alpha, beta, beta', gamma, delta, epsilon and zeta subunits.</text>
</comment>
<dbReference type="InterPro" id="IPR022775">
    <property type="entry name" value="AP_mu_sigma_su"/>
</dbReference>
<evidence type="ECO:0000256" key="5">
    <source>
        <dbReference type="ARBA" id="ARBA00022490"/>
    </source>
</evidence>
<dbReference type="PANTHER" id="PTHR11043:SF0">
    <property type="entry name" value="COATOMER SUBUNIT ZETA"/>
    <property type="match status" value="1"/>
</dbReference>
<keyword evidence="10 12" id="KW-0968">Cytoplasmic vesicle</keyword>
<dbReference type="PANTHER" id="PTHR11043">
    <property type="entry name" value="ZETA-COAT PROTEIN"/>
    <property type="match status" value="1"/>
</dbReference>
<comment type="similarity">
    <text evidence="2 12">Belongs to the adaptor complexes small subunit family.</text>
</comment>
<dbReference type="GO" id="GO:0030126">
    <property type="term" value="C:COPI vesicle coat"/>
    <property type="evidence" value="ECO:0007669"/>
    <property type="project" value="UniProtKB-UniRule"/>
</dbReference>
<evidence type="ECO:0000256" key="11">
    <source>
        <dbReference type="ARBA" id="ARBA00045555"/>
    </source>
</evidence>
<evidence type="ECO:0000256" key="2">
    <source>
        <dbReference type="ARBA" id="ARBA00006972"/>
    </source>
</evidence>
<dbReference type="eggNOG" id="KOG3343">
    <property type="taxonomic scope" value="Eukaryota"/>
</dbReference>
<keyword evidence="7 12" id="KW-0653">Protein transport</keyword>
<dbReference type="AlphaFoldDB" id="A0A093VLA8"/>
<dbReference type="FunFam" id="3.30.450.60:FF:000013">
    <property type="entry name" value="Coatomer subunit zeta"/>
    <property type="match status" value="1"/>
</dbReference>
<evidence type="ECO:0000256" key="3">
    <source>
        <dbReference type="ARBA" id="ARBA00011775"/>
    </source>
</evidence>
<dbReference type="InterPro" id="IPR011012">
    <property type="entry name" value="Longin-like_dom_sf"/>
</dbReference>
<keyword evidence="5 12" id="KW-0963">Cytoplasm</keyword>
<evidence type="ECO:0000256" key="10">
    <source>
        <dbReference type="ARBA" id="ARBA00023329"/>
    </source>
</evidence>
<evidence type="ECO:0000256" key="9">
    <source>
        <dbReference type="ARBA" id="ARBA00023136"/>
    </source>
</evidence>
<dbReference type="GO" id="GO:0006891">
    <property type="term" value="P:intra-Golgi vesicle-mediated transport"/>
    <property type="evidence" value="ECO:0007669"/>
    <property type="project" value="TreeGrafter"/>
</dbReference>
<protein>
    <recommendedName>
        <fullName evidence="12">Coatomer subunit zeta</fullName>
    </recommendedName>
</protein>
<evidence type="ECO:0000256" key="12">
    <source>
        <dbReference type="RuleBase" id="RU366053"/>
    </source>
</evidence>
<evidence type="ECO:0000256" key="6">
    <source>
        <dbReference type="ARBA" id="ARBA00022892"/>
    </source>
</evidence>
<evidence type="ECO:0000259" key="13">
    <source>
        <dbReference type="Pfam" id="PF01217"/>
    </source>
</evidence>